<protein>
    <submittedName>
        <fullName evidence="2">Tellurite resistance TerB</fullName>
    </submittedName>
</protein>
<dbReference type="AlphaFoldDB" id="A0A076EW11"/>
<dbReference type="EMBL" id="CP008947">
    <property type="protein sequence ID" value="AII09412.1"/>
    <property type="molecule type" value="Genomic_DNA"/>
</dbReference>
<feature type="domain" description="Co-chaperone DjlA N-terminal" evidence="1">
    <location>
        <begin position="32"/>
        <end position="150"/>
    </location>
</feature>
<dbReference type="Pfam" id="PF05099">
    <property type="entry name" value="TerB"/>
    <property type="match status" value="1"/>
</dbReference>
<evidence type="ECO:0000313" key="3">
    <source>
        <dbReference type="Proteomes" id="UP000028488"/>
    </source>
</evidence>
<proteinExistence type="predicted"/>
<organism evidence="2 3">
    <name type="scientific">Rhodococcus opacus</name>
    <name type="common">Nocardia opaca</name>
    <dbReference type="NCBI Taxonomy" id="37919"/>
    <lineage>
        <taxon>Bacteria</taxon>
        <taxon>Bacillati</taxon>
        <taxon>Actinomycetota</taxon>
        <taxon>Actinomycetes</taxon>
        <taxon>Mycobacteriales</taxon>
        <taxon>Nocardiaceae</taxon>
        <taxon>Rhodococcus</taxon>
    </lineage>
</organism>
<dbReference type="SUPFAM" id="SSF158682">
    <property type="entry name" value="TerB-like"/>
    <property type="match status" value="1"/>
</dbReference>
<dbReference type="InterPro" id="IPR029024">
    <property type="entry name" value="TerB-like"/>
</dbReference>
<gene>
    <name evidence="2" type="ORF">EP51_34135</name>
</gene>
<sequence>MAFWDQLKAKAFEMNGQLKTKTAQFQNKEFANASMAMCALIAAADGTIDPSERQKTAALITSNEALSVFPSDELSQKFDWYCSKLQSDFEFGKIEATATVAKLKSKQDQARAVIQIGIVIGGADGNFDQHERNVVRDACFAVGIAPAEFEL</sequence>
<name>A0A076EW11_RHOOP</name>
<dbReference type="eggNOG" id="COG3793">
    <property type="taxonomic scope" value="Bacteria"/>
</dbReference>
<evidence type="ECO:0000313" key="2">
    <source>
        <dbReference type="EMBL" id="AII09412.1"/>
    </source>
</evidence>
<dbReference type="CDD" id="cd07176">
    <property type="entry name" value="terB"/>
    <property type="match status" value="1"/>
</dbReference>
<dbReference type="Gene3D" id="1.10.3680.10">
    <property type="entry name" value="TerB-like"/>
    <property type="match status" value="1"/>
</dbReference>
<dbReference type="RefSeq" id="WP_037226807.1">
    <property type="nucleotide sequence ID" value="NZ_CP008947.1"/>
</dbReference>
<dbReference type="Proteomes" id="UP000028488">
    <property type="component" value="Chromosome"/>
</dbReference>
<evidence type="ECO:0000259" key="1">
    <source>
        <dbReference type="Pfam" id="PF05099"/>
    </source>
</evidence>
<dbReference type="InterPro" id="IPR007791">
    <property type="entry name" value="DjlA_N"/>
</dbReference>
<reference evidence="2 3" key="1">
    <citation type="submission" date="2014-07" db="EMBL/GenBank/DDBJ databases">
        <title>Genome Sequence of Rhodococcus opacus Strain R7, a Biodegrader of Mono- and Polycyclic Aromatic Hydrocarbons.</title>
        <authorList>
            <person name="Di Gennaro P."/>
            <person name="Zampolli J."/>
            <person name="Presti I."/>
            <person name="Cappelletti M."/>
            <person name="D'Ursi P."/>
            <person name="Orro A."/>
            <person name="Mezzelani A."/>
            <person name="Milanesi L."/>
        </authorList>
    </citation>
    <scope>NUCLEOTIDE SEQUENCE [LARGE SCALE GENOMIC DNA]</scope>
    <source>
        <strain evidence="2 3">R7</strain>
    </source>
</reference>
<accession>A0A076EW11</accession>